<keyword evidence="1" id="KW-0812">Transmembrane</keyword>
<feature type="transmembrane region" description="Helical" evidence="1">
    <location>
        <begin position="17"/>
        <end position="38"/>
    </location>
</feature>
<evidence type="ECO:0000313" key="2">
    <source>
        <dbReference type="EMBL" id="GLT19937.1"/>
    </source>
</evidence>
<evidence type="ECO:0008006" key="4">
    <source>
        <dbReference type="Google" id="ProtNLM"/>
    </source>
</evidence>
<dbReference type="Proteomes" id="UP001157138">
    <property type="component" value="Unassembled WGS sequence"/>
</dbReference>
<evidence type="ECO:0000313" key="3">
    <source>
        <dbReference type="Proteomes" id="UP001157138"/>
    </source>
</evidence>
<keyword evidence="1" id="KW-1133">Transmembrane helix</keyword>
<sequence length="204" mass="23138">MVLNEFVSYMISFPTNFFFFPFMMFLLLMLVDLIFNVVENATADMDFFDLDNIPGTGLLLPPILSKVPVMVAMCTSFFIATVLSFYSDYHVNNWLSSELAFVADIISIPIVSYVALVISAWVLKPLEPFFDKSKTFAQVNFIGLKARVYSSKVTSDMGEVMVMQSGNEYLLDAVCEQNNNIKYGDEVVIVSRDSQSRRYVIVKK</sequence>
<dbReference type="EMBL" id="BSPW01000088">
    <property type="protein sequence ID" value="GLT19937.1"/>
    <property type="molecule type" value="Genomic_DNA"/>
</dbReference>
<comment type="caution">
    <text evidence="2">The sequence shown here is derived from an EMBL/GenBank/DDBJ whole genome shotgun (WGS) entry which is preliminary data.</text>
</comment>
<name>A0ABQ6F3U7_9VIBR</name>
<dbReference type="Gene3D" id="2.40.50.140">
    <property type="entry name" value="Nucleic acid-binding proteins"/>
    <property type="match status" value="1"/>
</dbReference>
<gene>
    <name evidence="2" type="ORF">GCM10007938_37200</name>
</gene>
<dbReference type="RefSeq" id="WP_284193773.1">
    <property type="nucleotide sequence ID" value="NZ_BSPW01000088.1"/>
</dbReference>
<keyword evidence="3" id="KW-1185">Reference proteome</keyword>
<keyword evidence="1" id="KW-0472">Membrane</keyword>
<dbReference type="InterPro" id="IPR012340">
    <property type="entry name" value="NA-bd_OB-fold"/>
</dbReference>
<accession>A0ABQ6F3U7</accession>
<reference evidence="3" key="1">
    <citation type="journal article" date="2019" name="Int. J. Syst. Evol. Microbiol.">
        <title>The Global Catalogue of Microorganisms (GCM) 10K type strain sequencing project: providing services to taxonomists for standard genome sequencing and annotation.</title>
        <authorList>
            <consortium name="The Broad Institute Genomics Platform"/>
            <consortium name="The Broad Institute Genome Sequencing Center for Infectious Disease"/>
            <person name="Wu L."/>
            <person name="Ma J."/>
        </authorList>
    </citation>
    <scope>NUCLEOTIDE SEQUENCE [LARGE SCALE GENOMIC DNA]</scope>
    <source>
        <strain evidence="3">NBRC 108723</strain>
    </source>
</reference>
<evidence type="ECO:0000256" key="1">
    <source>
        <dbReference type="SAM" id="Phobius"/>
    </source>
</evidence>
<feature type="transmembrane region" description="Helical" evidence="1">
    <location>
        <begin position="67"/>
        <end position="87"/>
    </location>
</feature>
<protein>
    <recommendedName>
        <fullName evidence="4">DUF1449 domain-containing protein</fullName>
    </recommendedName>
</protein>
<organism evidence="2 3">
    <name type="scientific">Vibrio zhanjiangensis</name>
    <dbReference type="NCBI Taxonomy" id="1046128"/>
    <lineage>
        <taxon>Bacteria</taxon>
        <taxon>Pseudomonadati</taxon>
        <taxon>Pseudomonadota</taxon>
        <taxon>Gammaproteobacteria</taxon>
        <taxon>Vibrionales</taxon>
        <taxon>Vibrionaceae</taxon>
        <taxon>Vibrio</taxon>
    </lineage>
</organism>
<feature type="transmembrane region" description="Helical" evidence="1">
    <location>
        <begin position="99"/>
        <end position="123"/>
    </location>
</feature>
<proteinExistence type="predicted"/>